<comment type="similarity">
    <text evidence="12 13">Belongs to the TonB-dependent receptor family.</text>
</comment>
<dbReference type="PANTHER" id="PTHR32552:SF68">
    <property type="entry name" value="FERRICHROME OUTER MEMBRANE TRANSPORTER_PHAGE RECEPTOR"/>
    <property type="match status" value="1"/>
</dbReference>
<dbReference type="InterPro" id="IPR039426">
    <property type="entry name" value="TonB-dep_rcpt-like"/>
</dbReference>
<name>A0A0A2MFI0_9FLAO</name>
<keyword evidence="5 12" id="KW-0812">Transmembrane</keyword>
<feature type="domain" description="TonB-dependent receptor plug" evidence="16">
    <location>
        <begin position="62"/>
        <end position="170"/>
    </location>
</feature>
<keyword evidence="8" id="KW-0406">Ion transport</keyword>
<evidence type="ECO:0000313" key="17">
    <source>
        <dbReference type="EMBL" id="KGO91457.1"/>
    </source>
</evidence>
<keyword evidence="9 13" id="KW-0798">TonB box</keyword>
<dbReference type="SUPFAM" id="SSF56935">
    <property type="entry name" value="Porins"/>
    <property type="match status" value="1"/>
</dbReference>
<keyword evidence="6 14" id="KW-0732">Signal</keyword>
<evidence type="ECO:0000256" key="9">
    <source>
        <dbReference type="ARBA" id="ARBA00023077"/>
    </source>
</evidence>
<evidence type="ECO:0000256" key="13">
    <source>
        <dbReference type="RuleBase" id="RU003357"/>
    </source>
</evidence>
<dbReference type="PROSITE" id="PS52016">
    <property type="entry name" value="TONB_DEPENDENT_REC_3"/>
    <property type="match status" value="1"/>
</dbReference>
<gene>
    <name evidence="17" type="ORF">Q766_17915</name>
</gene>
<sequence>MKILFNSYQVAKLQRCKVAKSHKLFFSLSLSLFGVAAFAQQPVVQDTTKLDEVLVQAVRVNSKTPVTFSNISKEELAPRNLGQDIPVLLNYLPSVVTTTDAGNGIGYTSMRVRGSDASRINVTLNGIPYNDSESHGTFWVNMGDFASSVENIQLQRGVGTSTNGAGAFGASLNLLTDAFQNKSSAEIANSVGSYNSRKHTVKFSTGLMNNHFEIAGRLSNIESDGYIDRAASSLKSYFLQGTYVGNTTLIKALVFGGKEKTYQSWNGLEDPEKLRNDRTYNTSGQYEDENGITRFYDNETDNYQQDHYQLHWNEKLSENWNTNLAVHYTIGKGYYENYRDDADFADYGLAPVTVSGEEITAADLVTRKWLDNDFYGTTFSTNYKKDAVNVTVGGAWNRYEGGHYGQVIWSQYSGNTRPGDRYYNDDAKKTDFNVFGKINYQVTNSLSIYGDMQYRRVNYSADGVLVDPVDDTFDFYNPKAGLTFTVNDKNNIYFSYARANREPRRDDYENGSAKPETLNDFELGWRFKQGRNTVNLNGYYMRYKDQLVLTGALNDVGSPIYTNSGDSYRLGAELDATIFVTDKVILRPNIAVSTNKNIDFYFQRDGVLQNLGNTNIAFSPNFVAGNAITVIPVKGLQASLLSKLVGDQYMGNIDSEGSKLESYFVNDINVSYEFTTNTFIKSVLISGLVNNILDYKYESNGYFYTYDDDYSNPGSVQTIEGAGYYPQAGINFLLGATLKF</sequence>
<keyword evidence="11 12" id="KW-0998">Cell outer membrane</keyword>
<dbReference type="OrthoDB" id="9761152at2"/>
<evidence type="ECO:0000256" key="10">
    <source>
        <dbReference type="ARBA" id="ARBA00023136"/>
    </source>
</evidence>
<evidence type="ECO:0000256" key="3">
    <source>
        <dbReference type="ARBA" id="ARBA00022452"/>
    </source>
</evidence>
<dbReference type="RefSeq" id="WP_026989963.1">
    <property type="nucleotide sequence ID" value="NZ_AUGP01000004.1"/>
</dbReference>
<keyword evidence="18" id="KW-1185">Reference proteome</keyword>
<reference evidence="17 18" key="1">
    <citation type="submission" date="2013-09" db="EMBL/GenBank/DDBJ databases">
        <authorList>
            <person name="Zeng Z."/>
            <person name="Chen C."/>
        </authorList>
    </citation>
    <scope>NUCLEOTIDE SEQUENCE [LARGE SCALE GENOMIC DNA]</scope>
    <source>
        <strain evidence="17 18">WB 4.1-42</strain>
    </source>
</reference>
<feature type="signal peptide" evidence="14">
    <location>
        <begin position="1"/>
        <end position="39"/>
    </location>
</feature>
<dbReference type="InterPro" id="IPR000531">
    <property type="entry name" value="Beta-barrel_TonB"/>
</dbReference>
<dbReference type="Gene3D" id="2.170.130.10">
    <property type="entry name" value="TonB-dependent receptor, plug domain"/>
    <property type="match status" value="1"/>
</dbReference>
<comment type="subcellular location">
    <subcellularLocation>
        <location evidence="1 12">Cell outer membrane</location>
        <topology evidence="1 12">Multi-pass membrane protein</topology>
    </subcellularLocation>
</comment>
<keyword evidence="17" id="KW-0675">Receptor</keyword>
<feature type="domain" description="TonB-dependent receptor-like beta-barrel" evidence="15">
    <location>
        <begin position="274"/>
        <end position="691"/>
    </location>
</feature>
<evidence type="ECO:0000256" key="1">
    <source>
        <dbReference type="ARBA" id="ARBA00004571"/>
    </source>
</evidence>
<accession>A0A0A2MFI0</accession>
<dbReference type="AlphaFoldDB" id="A0A0A2MFI0"/>
<evidence type="ECO:0000256" key="12">
    <source>
        <dbReference type="PROSITE-ProRule" id="PRU01360"/>
    </source>
</evidence>
<keyword evidence="4" id="KW-0410">Iron transport</keyword>
<evidence type="ECO:0000256" key="11">
    <source>
        <dbReference type="ARBA" id="ARBA00023237"/>
    </source>
</evidence>
<evidence type="ECO:0000256" key="4">
    <source>
        <dbReference type="ARBA" id="ARBA00022496"/>
    </source>
</evidence>
<keyword evidence="7" id="KW-0408">Iron</keyword>
<dbReference type="STRING" id="1121898.GCA_000422725_03882"/>
<dbReference type="PANTHER" id="PTHR32552">
    <property type="entry name" value="FERRICHROME IRON RECEPTOR-RELATED"/>
    <property type="match status" value="1"/>
</dbReference>
<dbReference type="Pfam" id="PF00593">
    <property type="entry name" value="TonB_dep_Rec_b-barrel"/>
    <property type="match status" value="1"/>
</dbReference>
<dbReference type="EMBL" id="JRLY01000019">
    <property type="protein sequence ID" value="KGO91457.1"/>
    <property type="molecule type" value="Genomic_DNA"/>
</dbReference>
<feature type="chain" id="PRO_5002003136" evidence="14">
    <location>
        <begin position="40"/>
        <end position="740"/>
    </location>
</feature>
<organism evidence="17 18">
    <name type="scientific">Flavobacterium subsaxonicum WB 4.1-42 = DSM 21790</name>
    <dbReference type="NCBI Taxonomy" id="1121898"/>
    <lineage>
        <taxon>Bacteria</taxon>
        <taxon>Pseudomonadati</taxon>
        <taxon>Bacteroidota</taxon>
        <taxon>Flavobacteriia</taxon>
        <taxon>Flavobacteriales</taxon>
        <taxon>Flavobacteriaceae</taxon>
        <taxon>Flavobacterium</taxon>
    </lineage>
</organism>
<evidence type="ECO:0000256" key="8">
    <source>
        <dbReference type="ARBA" id="ARBA00023065"/>
    </source>
</evidence>
<evidence type="ECO:0000256" key="5">
    <source>
        <dbReference type="ARBA" id="ARBA00022692"/>
    </source>
</evidence>
<dbReference type="InterPro" id="IPR036942">
    <property type="entry name" value="Beta-barrel_TonB_sf"/>
</dbReference>
<comment type="caution">
    <text evidence="17">The sequence shown here is derived from an EMBL/GenBank/DDBJ whole genome shotgun (WGS) entry which is preliminary data.</text>
</comment>
<dbReference type="InterPro" id="IPR037066">
    <property type="entry name" value="Plug_dom_sf"/>
</dbReference>
<dbReference type="GO" id="GO:0015344">
    <property type="term" value="F:siderophore uptake transmembrane transporter activity"/>
    <property type="evidence" value="ECO:0007669"/>
    <property type="project" value="TreeGrafter"/>
</dbReference>
<dbReference type="Proteomes" id="UP000030111">
    <property type="component" value="Unassembled WGS sequence"/>
</dbReference>
<proteinExistence type="inferred from homology"/>
<dbReference type="GO" id="GO:0009279">
    <property type="term" value="C:cell outer membrane"/>
    <property type="evidence" value="ECO:0007669"/>
    <property type="project" value="UniProtKB-SubCell"/>
</dbReference>
<protein>
    <submittedName>
        <fullName evidence="17">TonB-dependent receptor</fullName>
    </submittedName>
</protein>
<keyword evidence="3 12" id="KW-1134">Transmembrane beta strand</keyword>
<dbReference type="eggNOG" id="COG4772">
    <property type="taxonomic scope" value="Bacteria"/>
</dbReference>
<keyword evidence="10 12" id="KW-0472">Membrane</keyword>
<keyword evidence="2 12" id="KW-0813">Transport</keyword>
<dbReference type="Pfam" id="PF07715">
    <property type="entry name" value="Plug"/>
    <property type="match status" value="1"/>
</dbReference>
<evidence type="ECO:0000259" key="15">
    <source>
        <dbReference type="Pfam" id="PF00593"/>
    </source>
</evidence>
<evidence type="ECO:0000256" key="7">
    <source>
        <dbReference type="ARBA" id="ARBA00023004"/>
    </source>
</evidence>
<evidence type="ECO:0000256" key="2">
    <source>
        <dbReference type="ARBA" id="ARBA00022448"/>
    </source>
</evidence>
<dbReference type="Gene3D" id="2.40.170.20">
    <property type="entry name" value="TonB-dependent receptor, beta-barrel domain"/>
    <property type="match status" value="1"/>
</dbReference>
<evidence type="ECO:0000256" key="6">
    <source>
        <dbReference type="ARBA" id="ARBA00022729"/>
    </source>
</evidence>
<evidence type="ECO:0000256" key="14">
    <source>
        <dbReference type="SAM" id="SignalP"/>
    </source>
</evidence>
<evidence type="ECO:0000259" key="16">
    <source>
        <dbReference type="Pfam" id="PF07715"/>
    </source>
</evidence>
<evidence type="ECO:0000313" key="18">
    <source>
        <dbReference type="Proteomes" id="UP000030111"/>
    </source>
</evidence>
<dbReference type="InterPro" id="IPR012910">
    <property type="entry name" value="Plug_dom"/>
</dbReference>